<dbReference type="GeneID" id="25269288"/>
<evidence type="ECO:0000256" key="9">
    <source>
        <dbReference type="ARBA" id="ARBA00023029"/>
    </source>
</evidence>
<feature type="compositionally biased region" description="Acidic residues" evidence="14">
    <location>
        <begin position="1612"/>
        <end position="1639"/>
    </location>
</feature>
<gene>
    <name evidence="17" type="ORF">EAH_00012180</name>
</gene>
<feature type="region of interest" description="Disordered" evidence="14">
    <location>
        <begin position="1299"/>
        <end position="1432"/>
    </location>
</feature>
<keyword evidence="10 12" id="KW-0238">DNA-binding</keyword>
<dbReference type="PROSITE" id="PS00177">
    <property type="entry name" value="TOPOISOMERASE_II"/>
    <property type="match status" value="1"/>
</dbReference>
<dbReference type="PRINTS" id="PR01158">
    <property type="entry name" value="TOPISMRASEII"/>
</dbReference>
<evidence type="ECO:0000256" key="1">
    <source>
        <dbReference type="ARBA" id="ARBA00000185"/>
    </source>
</evidence>
<organism evidence="17 18">
    <name type="scientific">Eimeria acervulina</name>
    <name type="common">Coccidian parasite</name>
    <dbReference type="NCBI Taxonomy" id="5801"/>
    <lineage>
        <taxon>Eukaryota</taxon>
        <taxon>Sar</taxon>
        <taxon>Alveolata</taxon>
        <taxon>Apicomplexa</taxon>
        <taxon>Conoidasida</taxon>
        <taxon>Coccidia</taxon>
        <taxon>Eucoccidiorida</taxon>
        <taxon>Eimeriorina</taxon>
        <taxon>Eimeriidae</taxon>
        <taxon>Eimeria</taxon>
    </lineage>
</organism>
<dbReference type="GO" id="GO:0000712">
    <property type="term" value="P:resolution of meiotic recombination intermediates"/>
    <property type="evidence" value="ECO:0007669"/>
    <property type="project" value="TreeGrafter"/>
</dbReference>
<dbReference type="InterPro" id="IPR001154">
    <property type="entry name" value="TopoII_euk"/>
</dbReference>
<dbReference type="InterPro" id="IPR003594">
    <property type="entry name" value="HATPase_dom"/>
</dbReference>
<dbReference type="InterPro" id="IPR002205">
    <property type="entry name" value="Topo_IIA_dom_A"/>
</dbReference>
<dbReference type="OrthoDB" id="276498at2759"/>
<dbReference type="Gene3D" id="3.40.50.670">
    <property type="match status" value="1"/>
</dbReference>
<dbReference type="InterPro" id="IPR020568">
    <property type="entry name" value="Ribosomal_Su5_D2-typ_SF"/>
</dbReference>
<reference evidence="17" key="1">
    <citation type="submission" date="2013-10" db="EMBL/GenBank/DDBJ databases">
        <title>Genomic analysis of the causative agents of coccidiosis in chickens.</title>
        <authorList>
            <person name="Reid A.J."/>
            <person name="Blake D."/>
            <person name="Billington K."/>
            <person name="Browne H."/>
            <person name="Dunn M."/>
            <person name="Hung S."/>
            <person name="Kawahara F."/>
            <person name="Miranda-Saavedra D."/>
            <person name="Mourier T."/>
            <person name="Nagra H."/>
            <person name="Otto T.D."/>
            <person name="Rawlings N."/>
            <person name="Sanchez A."/>
            <person name="Sanders M."/>
            <person name="Subramaniam C."/>
            <person name="Tay Y."/>
            <person name="Dear P."/>
            <person name="Doerig C."/>
            <person name="Gruber A."/>
            <person name="Parkinson J."/>
            <person name="Shirley M."/>
            <person name="Wan K.L."/>
            <person name="Berriman M."/>
            <person name="Tomley F."/>
            <person name="Pain A."/>
        </authorList>
    </citation>
    <scope>NUCLEOTIDE SEQUENCE [LARGE SCALE GENOMIC DNA]</scope>
    <source>
        <strain evidence="17">Houghton</strain>
    </source>
</reference>
<dbReference type="InterPro" id="IPR031660">
    <property type="entry name" value="TOPRIM_C"/>
</dbReference>
<dbReference type="GO" id="GO:0003918">
    <property type="term" value="F:DNA topoisomerase type II (double strand cut, ATP-hydrolyzing) activity"/>
    <property type="evidence" value="ECO:0007669"/>
    <property type="project" value="UniProtKB-UniRule"/>
</dbReference>
<dbReference type="GO" id="GO:0046872">
    <property type="term" value="F:metal ion binding"/>
    <property type="evidence" value="ECO:0007669"/>
    <property type="project" value="UniProtKB-KW"/>
</dbReference>
<dbReference type="InterPro" id="IPR036890">
    <property type="entry name" value="HATPase_C_sf"/>
</dbReference>
<evidence type="ECO:0000313" key="17">
    <source>
        <dbReference type="EMBL" id="CDI79759.1"/>
    </source>
</evidence>
<name>U6GMC9_EIMAC</name>
<feature type="compositionally biased region" description="Low complexity" evidence="14">
    <location>
        <begin position="1382"/>
        <end position="1394"/>
    </location>
</feature>
<dbReference type="PANTHER" id="PTHR10169:SF38">
    <property type="entry name" value="DNA TOPOISOMERASE 2"/>
    <property type="match status" value="1"/>
</dbReference>
<dbReference type="GO" id="GO:0005524">
    <property type="term" value="F:ATP binding"/>
    <property type="evidence" value="ECO:0007669"/>
    <property type="project" value="UniProtKB-UniRule"/>
</dbReference>
<dbReference type="PRINTS" id="PR00418">
    <property type="entry name" value="TPI2FAMILY"/>
</dbReference>
<dbReference type="EMBL" id="HG671077">
    <property type="protein sequence ID" value="CDI79759.1"/>
    <property type="molecule type" value="Genomic_DNA"/>
</dbReference>
<proteinExistence type="inferred from homology"/>
<dbReference type="Pfam" id="PF00204">
    <property type="entry name" value="DNA_gyraseB"/>
    <property type="match status" value="1"/>
</dbReference>
<dbReference type="Pfam" id="PF01751">
    <property type="entry name" value="Toprim"/>
    <property type="match status" value="1"/>
</dbReference>
<evidence type="ECO:0000256" key="14">
    <source>
        <dbReference type="SAM" id="MobiDB-lite"/>
    </source>
</evidence>
<dbReference type="Gene3D" id="3.30.565.10">
    <property type="entry name" value="Histidine kinase-like ATPase, C-terminal domain"/>
    <property type="match status" value="1"/>
</dbReference>
<dbReference type="FunFam" id="3.40.50.670:FF:000001">
    <property type="entry name" value="DNA topoisomerase 2"/>
    <property type="match status" value="1"/>
</dbReference>
<dbReference type="FunFam" id="3.30.565.10:FF:000004">
    <property type="entry name" value="DNA topoisomerase 2"/>
    <property type="match status" value="1"/>
</dbReference>
<evidence type="ECO:0000256" key="10">
    <source>
        <dbReference type="ARBA" id="ARBA00023125"/>
    </source>
</evidence>
<evidence type="ECO:0000313" key="18">
    <source>
        <dbReference type="Proteomes" id="UP000018050"/>
    </source>
</evidence>
<feature type="domain" description="Toprim" evidence="15">
    <location>
        <begin position="524"/>
        <end position="638"/>
    </location>
</feature>
<feature type="compositionally biased region" description="Basic residues" evidence="14">
    <location>
        <begin position="297"/>
        <end position="312"/>
    </location>
</feature>
<feature type="region of interest" description="Disordered" evidence="14">
    <location>
        <begin position="1466"/>
        <end position="1639"/>
    </location>
</feature>
<dbReference type="SMART" id="SM00434">
    <property type="entry name" value="TOP4c"/>
    <property type="match status" value="1"/>
</dbReference>
<reference evidence="17" key="2">
    <citation type="submission" date="2013-10" db="EMBL/GenBank/DDBJ databases">
        <authorList>
            <person name="Aslett M."/>
        </authorList>
    </citation>
    <scope>NUCLEOTIDE SEQUENCE [LARGE SCALE GENOMIC DNA]</scope>
    <source>
        <strain evidence="17">Houghton</strain>
    </source>
</reference>
<keyword evidence="7 13" id="KW-0067">ATP-binding</keyword>
<feature type="domain" description="Topo IIA-type catalytic" evidence="16">
    <location>
        <begin position="795"/>
        <end position="1257"/>
    </location>
</feature>
<evidence type="ECO:0000256" key="8">
    <source>
        <dbReference type="ARBA" id="ARBA00022842"/>
    </source>
</evidence>
<feature type="compositionally biased region" description="Low complexity" evidence="14">
    <location>
        <begin position="1307"/>
        <end position="1321"/>
    </location>
</feature>
<dbReference type="FunFam" id="3.90.199.10:FF:000002">
    <property type="entry name" value="DNA topoisomerase 2"/>
    <property type="match status" value="1"/>
</dbReference>
<feature type="compositionally biased region" description="Basic and acidic residues" evidence="14">
    <location>
        <begin position="1412"/>
        <end position="1421"/>
    </location>
</feature>
<dbReference type="InterPro" id="IPR006171">
    <property type="entry name" value="TOPRIM_dom"/>
</dbReference>
<dbReference type="SUPFAM" id="SSF56719">
    <property type="entry name" value="Type II DNA topoisomerase"/>
    <property type="match status" value="1"/>
</dbReference>
<dbReference type="InterPro" id="IPR034157">
    <property type="entry name" value="TOPRIM_TopoII"/>
</dbReference>
<evidence type="ECO:0000256" key="6">
    <source>
        <dbReference type="ARBA" id="ARBA00022741"/>
    </source>
</evidence>
<dbReference type="Gene3D" id="3.90.199.10">
    <property type="entry name" value="Topoisomerase II, domain 5"/>
    <property type="match status" value="1"/>
</dbReference>
<evidence type="ECO:0000259" key="15">
    <source>
        <dbReference type="PROSITE" id="PS50880"/>
    </source>
</evidence>
<dbReference type="CDD" id="cd03481">
    <property type="entry name" value="TopoIIA_Trans_ScTopoIIA"/>
    <property type="match status" value="1"/>
</dbReference>
<feature type="compositionally biased region" description="Polar residues" evidence="14">
    <location>
        <begin position="1"/>
        <end position="14"/>
    </location>
</feature>
<dbReference type="InterPro" id="IPR013760">
    <property type="entry name" value="Topo_IIA-like_dom_sf"/>
</dbReference>
<feature type="active site" description="O-(5'-phospho-DNA)-tyrosine intermediate" evidence="12">
    <location>
        <position position="885"/>
    </location>
</feature>
<dbReference type="FunFam" id="3.30.1490.30:FF:000001">
    <property type="entry name" value="DNA topoisomerase 2"/>
    <property type="match status" value="1"/>
</dbReference>
<dbReference type="PANTHER" id="PTHR10169">
    <property type="entry name" value="DNA TOPOISOMERASE/GYRASE"/>
    <property type="match status" value="1"/>
</dbReference>
<dbReference type="GO" id="GO:0003677">
    <property type="term" value="F:DNA binding"/>
    <property type="evidence" value="ECO:0007669"/>
    <property type="project" value="UniProtKB-UniRule"/>
</dbReference>
<dbReference type="EC" id="5.6.2.2" evidence="13"/>
<dbReference type="InterPro" id="IPR018522">
    <property type="entry name" value="TopoIIA_CS"/>
</dbReference>
<sequence>MSSSDSENVYASSSEGEEETPSVSRGGGGGKRAKKTIEERYQKKSQLEHILLRPDSYIGSTEISAQQVWVMPEGELRMQQRVISFPPGLYKIVDEILVNAADVKARETEGAGAPRAKMTAIKVSVDQAQGYIRVWNDGEGIPVAIHKEHKVYVAELIFGQLLTSDNYDDTEARVTGGRNGFGAKLTNIFSSHFEVECADSKRKQKIKVVWTDNMSKQEPPVITPFNGAGDFVSVKFKPDLRRFGMSALDDDLVSLLRKRCFDLAGTAGTAVYWNGTRLPVRSFVDYVDLYLGEGAGKKRGKGKEKGKKKSKKKGSDDDSSDDSEAEEGEKENGTEPKEDEDKENETPPEKQIIKIHEKMHRWEVVISQTDGSSFSQVSFVNSICTTKGGHHVTHVIEPLLAALVKKANAKNKGGMEIKAPHVKQHLWVFVKCLIENPAFDSQTKETLTTTVSRFGSKCTLSERTINAVAKSPILEGVLLWAQTKAQVELRRQMSVGKTKGRERLTGISKLEDANEAGGRYAQECTLILTEGDSAKTSCLAGLSVVGREKYGVFPLRGKLLNVREASFKQLKENREIQNILRILGLQINDKVQDTRGLRYGSLMIMTDQDYDGSHIKGLLINMLHHYWPQLLQCNHFLTEFVTPIVKVSKGSVEKAFFTLVEYDMWRKQQGNLAGWKIKYYKGLGTSTDREFKDYFQALDKHRIRFRWTGELTLAMCISWLFLNPFVACFLSVAGSGDGELIDMAFSKKRAEDRKRWLQGYREGTFVDHSMRELTFSDFVNKELVQFSRYDNERSIPQLVDGWKVGQRKVLFAVFKKNTKAEMKVAQLSGYVAEQSAYHHGEQSLQQTIITMAQRFVGSNNLNFLEPVGQFGSRKEGGKDASAPRYIFTKLAPYTRLVFPEADDPLLEYLYEEGQKIEPKYYVPVIPTILVNGSEGIGTGWSSFIPNFNPRDIIANLKRFIAGEEMVRMKPWYRGFKGLIEENATKTAFETIGLIEKTGEDVVEISELPIKRWTQDYKEWLEEQLPTPDKKDPWISDYRDSSSHEDIKFVVKLSAEKLEGADNEALVKLFRLKSSLSTQNYHLFNAEGKVQKYADELEIMKDFAAIRLTFYEKRKAYLIAVSEKEKSILHNRVRFITSVLSGELVVSNKRRQALIEELFVKGYDPMRELEKRCANLIESILNRQTPQEHGLSDKESVDEEAPSACGCVGADFDYLAGMPMWSLTAERVEELKRQLRDKEVELESLRQTDIRTLWLKDLDALLEAIEKQDAADMKQREADLAFHRQMESKKGLKGFSALKGKAKGAKGGVPKAAPKVGSAKSTSKARKKAHSSSEEESVSSSADSDESSEEMSFADDSSEEDRPSKKRPRPAQKKTNGVKPLEEPSSASHPTSASTDAQGLPPFFASQETPKLSADKEEKPAEPPKAPPIQSLSLLDRLRLGGSSSFSSLAPVRTKQLTLDEIFAPATSTTAKPSDAPAPAQAAASKTTEASKGSAVPTSAATDSADHSTESAITRTPPKPKRRRVLVDSDDSDSVTRSANRSKASTPKRSAPSTPQKPKPRGTPKKRKAKSDDDESDSSKGGDLGVEESPIASNRPRRAAAQAPKKYTVDSSESSEGESDASEEASEESSEAEIISEEDD</sequence>
<feature type="region of interest" description="Disordered" evidence="14">
    <location>
        <begin position="296"/>
        <end position="350"/>
    </location>
</feature>
<dbReference type="InterPro" id="IPR013757">
    <property type="entry name" value="Topo_IIA_A_a_sf"/>
</dbReference>
<comment type="cofactor">
    <cofactor evidence="2">
        <name>Ca(2+)</name>
        <dbReference type="ChEBI" id="CHEBI:29108"/>
    </cofactor>
</comment>
<keyword evidence="6 13" id="KW-0547">Nucleotide-binding</keyword>
<comment type="function">
    <text evidence="13">Control of topological states of DNA by transient breakage and subsequent rejoining of DNA strands. Topoisomerase II makes double-strand breaks.</text>
</comment>
<feature type="compositionally biased region" description="Low complexity" evidence="14">
    <location>
        <begin position="1470"/>
        <end position="1494"/>
    </location>
</feature>
<dbReference type="InterPro" id="IPR013506">
    <property type="entry name" value="Topo_IIA_bsu_dom2"/>
</dbReference>
<keyword evidence="9 12" id="KW-0799">Topoisomerase</keyword>
<dbReference type="VEuPathDB" id="ToxoDB:EAH_00012180"/>
<dbReference type="PROSITE" id="PS50880">
    <property type="entry name" value="TOPRIM"/>
    <property type="match status" value="1"/>
</dbReference>
<evidence type="ECO:0000256" key="7">
    <source>
        <dbReference type="ARBA" id="ARBA00022840"/>
    </source>
</evidence>
<feature type="compositionally biased region" description="Basic residues" evidence="14">
    <location>
        <begin position="1557"/>
        <end position="1568"/>
    </location>
</feature>
<feature type="compositionally biased region" description="Polar residues" evidence="14">
    <location>
        <begin position="1538"/>
        <end position="1552"/>
    </location>
</feature>
<evidence type="ECO:0000256" key="11">
    <source>
        <dbReference type="ARBA" id="ARBA00023235"/>
    </source>
</evidence>
<dbReference type="SUPFAM" id="SSF55874">
    <property type="entry name" value="ATPase domain of HSP90 chaperone/DNA topoisomerase II/histidine kinase"/>
    <property type="match status" value="1"/>
</dbReference>
<dbReference type="Gene3D" id="3.30.1360.40">
    <property type="match status" value="1"/>
</dbReference>
<dbReference type="FunFam" id="3.30.1360.40:FF:000003">
    <property type="entry name" value="DNA topoisomerase 2"/>
    <property type="match status" value="1"/>
</dbReference>
<dbReference type="InterPro" id="IPR013759">
    <property type="entry name" value="Topo_IIA_B_C"/>
</dbReference>
<dbReference type="Proteomes" id="UP000018050">
    <property type="component" value="Unassembled WGS sequence"/>
</dbReference>
<feature type="compositionally biased region" description="Acidic residues" evidence="14">
    <location>
        <begin position="317"/>
        <end position="329"/>
    </location>
</feature>
<comment type="similarity">
    <text evidence="4 13">Belongs to the type II topoisomerase family.</text>
</comment>
<evidence type="ECO:0000259" key="16">
    <source>
        <dbReference type="PROSITE" id="PS52040"/>
    </source>
</evidence>
<dbReference type="GO" id="GO:0000819">
    <property type="term" value="P:sister chromatid segregation"/>
    <property type="evidence" value="ECO:0007669"/>
    <property type="project" value="TreeGrafter"/>
</dbReference>
<dbReference type="CDD" id="cd16930">
    <property type="entry name" value="HATPase_TopII-like"/>
    <property type="match status" value="1"/>
</dbReference>
<dbReference type="Gene3D" id="3.30.1490.30">
    <property type="match status" value="1"/>
</dbReference>
<accession>U6GMC9</accession>
<dbReference type="Gene3D" id="3.30.230.10">
    <property type="match status" value="1"/>
</dbReference>
<dbReference type="InterPro" id="IPR013758">
    <property type="entry name" value="Topo_IIA_A/C_ab"/>
</dbReference>
<dbReference type="SMART" id="SM00433">
    <property type="entry name" value="TOP2c"/>
    <property type="match status" value="1"/>
</dbReference>
<dbReference type="InterPro" id="IPR014721">
    <property type="entry name" value="Ribsml_uS5_D2-typ_fold_subgr"/>
</dbReference>
<dbReference type="GO" id="GO:0005634">
    <property type="term" value="C:nucleus"/>
    <property type="evidence" value="ECO:0007669"/>
    <property type="project" value="TreeGrafter"/>
</dbReference>
<feature type="compositionally biased region" description="Acidic residues" evidence="14">
    <location>
        <begin position="1342"/>
        <end position="1358"/>
    </location>
</feature>
<keyword evidence="8" id="KW-0460">Magnesium</keyword>
<dbReference type="CDD" id="cd00187">
    <property type="entry name" value="TOP4c"/>
    <property type="match status" value="1"/>
</dbReference>
<dbReference type="Pfam" id="PF00521">
    <property type="entry name" value="DNA_topoisoIV"/>
    <property type="match status" value="1"/>
</dbReference>
<evidence type="ECO:0000256" key="4">
    <source>
        <dbReference type="ARBA" id="ARBA00011080"/>
    </source>
</evidence>
<evidence type="ECO:0000256" key="3">
    <source>
        <dbReference type="ARBA" id="ARBA00001946"/>
    </source>
</evidence>
<dbReference type="SUPFAM" id="SSF54211">
    <property type="entry name" value="Ribosomal protein S5 domain 2-like"/>
    <property type="match status" value="1"/>
</dbReference>
<dbReference type="CDD" id="cd03365">
    <property type="entry name" value="TOPRIM_TopoIIA"/>
    <property type="match status" value="1"/>
</dbReference>
<feature type="region of interest" description="Disordered" evidence="14">
    <location>
        <begin position="1"/>
        <end position="35"/>
    </location>
</feature>
<dbReference type="GO" id="GO:0006265">
    <property type="term" value="P:DNA topological change"/>
    <property type="evidence" value="ECO:0007669"/>
    <property type="project" value="UniProtKB-UniRule"/>
</dbReference>
<feature type="compositionally biased region" description="Low complexity" evidence="14">
    <location>
        <begin position="1598"/>
        <end position="1611"/>
    </location>
</feature>
<evidence type="ECO:0000256" key="13">
    <source>
        <dbReference type="RuleBase" id="RU362094"/>
    </source>
</evidence>
<dbReference type="FunFam" id="3.30.230.10:FF:000008">
    <property type="entry name" value="DNA topoisomerase 2"/>
    <property type="match status" value="1"/>
</dbReference>
<comment type="catalytic activity">
    <reaction evidence="1 12 13">
        <text>ATP-dependent breakage, passage and rejoining of double-stranded DNA.</text>
        <dbReference type="EC" id="5.6.2.2"/>
    </reaction>
</comment>
<dbReference type="Pfam" id="PF16898">
    <property type="entry name" value="TOPRIM_C"/>
    <property type="match status" value="2"/>
</dbReference>
<dbReference type="Pfam" id="PF02518">
    <property type="entry name" value="HATPase_c"/>
    <property type="match status" value="1"/>
</dbReference>
<keyword evidence="11 12" id="KW-0413">Isomerase</keyword>
<dbReference type="InterPro" id="IPR001241">
    <property type="entry name" value="Topo_IIA"/>
</dbReference>
<comment type="cofactor">
    <cofactor evidence="3">
        <name>Mg(2+)</name>
        <dbReference type="ChEBI" id="CHEBI:18420"/>
    </cofactor>
</comment>
<evidence type="ECO:0000256" key="2">
    <source>
        <dbReference type="ARBA" id="ARBA00001913"/>
    </source>
</evidence>
<keyword evidence="18" id="KW-1185">Reference proteome</keyword>
<dbReference type="PROSITE" id="PS52040">
    <property type="entry name" value="TOPO_IIA"/>
    <property type="match status" value="1"/>
</dbReference>
<dbReference type="Gene3D" id="1.10.268.10">
    <property type="entry name" value="Topoisomerase, domain 3"/>
    <property type="match status" value="1"/>
</dbReference>
<protein>
    <recommendedName>
        <fullName evidence="13">DNA topoisomerase 2</fullName>
        <ecNumber evidence="13">5.6.2.2</ecNumber>
    </recommendedName>
</protein>
<dbReference type="RefSeq" id="XP_013250184.1">
    <property type="nucleotide sequence ID" value="XM_013394730.1"/>
</dbReference>
<keyword evidence="5" id="KW-0479">Metal-binding</keyword>
<evidence type="ECO:0000256" key="5">
    <source>
        <dbReference type="ARBA" id="ARBA00022723"/>
    </source>
</evidence>
<dbReference type="InterPro" id="IPR050634">
    <property type="entry name" value="DNA_Topoisomerase_II"/>
</dbReference>
<evidence type="ECO:0000256" key="12">
    <source>
        <dbReference type="PROSITE-ProRule" id="PRU01384"/>
    </source>
</evidence>
<comment type="subunit">
    <text evidence="13">Homodimer.</text>
</comment>
<dbReference type="OMA" id="TWTQDFK"/>